<keyword evidence="2" id="KW-0813">Transport</keyword>
<dbReference type="Proteomes" id="UP001215503">
    <property type="component" value="Unassembled WGS sequence"/>
</dbReference>
<evidence type="ECO:0000256" key="3">
    <source>
        <dbReference type="ARBA" id="ARBA00022475"/>
    </source>
</evidence>
<accession>A0ABT5YQZ8</accession>
<evidence type="ECO:0000256" key="2">
    <source>
        <dbReference type="ARBA" id="ARBA00022448"/>
    </source>
</evidence>
<feature type="transmembrane region" description="Helical" evidence="8">
    <location>
        <begin position="156"/>
        <end position="177"/>
    </location>
</feature>
<feature type="transmembrane region" description="Helical" evidence="8">
    <location>
        <begin position="322"/>
        <end position="345"/>
    </location>
</feature>
<name>A0ABT5YQZ8_9PROT</name>
<evidence type="ECO:0000259" key="9">
    <source>
        <dbReference type="Pfam" id="PF12832"/>
    </source>
</evidence>
<sequence length="376" mass="39427">MRSAFPFAALQAAVFLALGLYLPFWPLWLAEKGLSAERIGLLLALAAWIRIAATPAVGQAADRWRYGALLLPLLAAAAAVGYGGFLFAEGFLVLLVLQALTFTAFTPLIPLADSRTLAAGRRYGFDYGRVRLWGSLAFILGSTGGGWLLGIVGLAMLPWLLIAVMLLVAIAGCSLPSPPQREASAPGGFGHLLRDRRFLAIILASALLQSSHALLYGFASLHWRAAGLGETFIGWLWTLGVLAEIALFAAAPWCLGRLGARGLLLLAAAGGLLRWPLLAVTSDPLLLLPAQALHGLTFGAAHLGVMHLIGRHTPPSLAATAQTLNAALTGGLAMGGMLYAAGWLYEGFGGGSFLAMTLLSLAGGTVSWIAFREAPR</sequence>
<keyword evidence="3" id="KW-1003">Cell membrane</keyword>
<dbReference type="NCBIfam" id="NF037955">
    <property type="entry name" value="mfs"/>
    <property type="match status" value="1"/>
</dbReference>
<dbReference type="Gene3D" id="1.20.1250.20">
    <property type="entry name" value="MFS general substrate transporter like domains"/>
    <property type="match status" value="2"/>
</dbReference>
<gene>
    <name evidence="10" type="ORF">P2G67_14380</name>
</gene>
<evidence type="ECO:0000256" key="1">
    <source>
        <dbReference type="ARBA" id="ARBA00004429"/>
    </source>
</evidence>
<dbReference type="RefSeq" id="WP_275823945.1">
    <property type="nucleotide sequence ID" value="NZ_JARHUD010000010.1"/>
</dbReference>
<feature type="domain" description="Major facilitator superfamily associated" evidence="9">
    <location>
        <begin position="15"/>
        <end position="349"/>
    </location>
</feature>
<comment type="caution">
    <text evidence="10">The sequence shown here is derived from an EMBL/GenBank/DDBJ whole genome shotgun (WGS) entry which is preliminary data.</text>
</comment>
<feature type="transmembrane region" description="Helical" evidence="8">
    <location>
        <begin position="262"/>
        <end position="280"/>
    </location>
</feature>
<feature type="transmembrane region" description="Helical" evidence="8">
    <location>
        <begin position="91"/>
        <end position="111"/>
    </location>
</feature>
<feature type="transmembrane region" description="Helical" evidence="8">
    <location>
        <begin position="65"/>
        <end position="85"/>
    </location>
</feature>
<comment type="subcellular location">
    <subcellularLocation>
        <location evidence="1">Cell inner membrane</location>
        <topology evidence="1">Multi-pass membrane protein</topology>
    </subcellularLocation>
</comment>
<feature type="transmembrane region" description="Helical" evidence="8">
    <location>
        <begin position="198"/>
        <end position="223"/>
    </location>
</feature>
<dbReference type="InterPro" id="IPR024989">
    <property type="entry name" value="MFS_assoc_dom"/>
</dbReference>
<dbReference type="Pfam" id="PF12832">
    <property type="entry name" value="MFS_1_like"/>
    <property type="match status" value="1"/>
</dbReference>
<evidence type="ECO:0000256" key="4">
    <source>
        <dbReference type="ARBA" id="ARBA00022519"/>
    </source>
</evidence>
<dbReference type="PANTHER" id="PTHR23522">
    <property type="entry name" value="BLL5896 PROTEIN"/>
    <property type="match status" value="1"/>
</dbReference>
<feature type="transmembrane region" description="Helical" evidence="8">
    <location>
        <begin position="351"/>
        <end position="371"/>
    </location>
</feature>
<dbReference type="InterPro" id="IPR026032">
    <property type="entry name" value="HcaT-like"/>
</dbReference>
<feature type="transmembrane region" description="Helical" evidence="8">
    <location>
        <begin position="132"/>
        <end position="150"/>
    </location>
</feature>
<reference evidence="10 11" key="1">
    <citation type="submission" date="2023-03" db="EMBL/GenBank/DDBJ databases">
        <title>Fodinicurvata sp. CAU 1616 isolated from sea sendiment.</title>
        <authorList>
            <person name="Kim W."/>
        </authorList>
    </citation>
    <scope>NUCLEOTIDE SEQUENCE [LARGE SCALE GENOMIC DNA]</scope>
    <source>
        <strain evidence="10 11">CAU 1616</strain>
    </source>
</reference>
<keyword evidence="7 8" id="KW-0472">Membrane</keyword>
<keyword evidence="11" id="KW-1185">Reference proteome</keyword>
<dbReference type="SUPFAM" id="SSF103473">
    <property type="entry name" value="MFS general substrate transporter"/>
    <property type="match status" value="1"/>
</dbReference>
<evidence type="ECO:0000256" key="6">
    <source>
        <dbReference type="ARBA" id="ARBA00022989"/>
    </source>
</evidence>
<evidence type="ECO:0000256" key="5">
    <source>
        <dbReference type="ARBA" id="ARBA00022692"/>
    </source>
</evidence>
<keyword evidence="4" id="KW-0997">Cell inner membrane</keyword>
<dbReference type="EMBL" id="JARHUD010000010">
    <property type="protein sequence ID" value="MDF2097165.1"/>
    <property type="molecule type" value="Genomic_DNA"/>
</dbReference>
<feature type="transmembrane region" description="Helical" evidence="8">
    <location>
        <begin position="35"/>
        <end position="53"/>
    </location>
</feature>
<dbReference type="PANTHER" id="PTHR23522:SF10">
    <property type="entry name" value="3-PHENYLPROPIONIC ACID TRANSPORTER-RELATED"/>
    <property type="match status" value="1"/>
</dbReference>
<evidence type="ECO:0000313" key="11">
    <source>
        <dbReference type="Proteomes" id="UP001215503"/>
    </source>
</evidence>
<protein>
    <submittedName>
        <fullName evidence="10">MFS transporter</fullName>
    </submittedName>
</protein>
<evidence type="ECO:0000256" key="8">
    <source>
        <dbReference type="SAM" id="Phobius"/>
    </source>
</evidence>
<feature type="transmembrane region" description="Helical" evidence="8">
    <location>
        <begin position="235"/>
        <end position="255"/>
    </location>
</feature>
<keyword evidence="5 8" id="KW-0812">Transmembrane</keyword>
<proteinExistence type="predicted"/>
<evidence type="ECO:0000313" key="10">
    <source>
        <dbReference type="EMBL" id="MDF2097165.1"/>
    </source>
</evidence>
<evidence type="ECO:0000256" key="7">
    <source>
        <dbReference type="ARBA" id="ARBA00023136"/>
    </source>
</evidence>
<keyword evidence="6 8" id="KW-1133">Transmembrane helix</keyword>
<dbReference type="InterPro" id="IPR036259">
    <property type="entry name" value="MFS_trans_sf"/>
</dbReference>
<dbReference type="PIRSF" id="PIRSF004925">
    <property type="entry name" value="HcaT"/>
    <property type="match status" value="1"/>
</dbReference>
<organism evidence="10 11">
    <name type="scientific">Aquibaculum arenosum</name>
    <dbReference type="NCBI Taxonomy" id="3032591"/>
    <lineage>
        <taxon>Bacteria</taxon>
        <taxon>Pseudomonadati</taxon>
        <taxon>Pseudomonadota</taxon>
        <taxon>Alphaproteobacteria</taxon>
        <taxon>Rhodospirillales</taxon>
        <taxon>Rhodovibrionaceae</taxon>
        <taxon>Aquibaculum</taxon>
    </lineage>
</organism>
<feature type="transmembrane region" description="Helical" evidence="8">
    <location>
        <begin position="292"/>
        <end position="310"/>
    </location>
</feature>